<dbReference type="PANTHER" id="PTHR46796:SF2">
    <property type="entry name" value="TRANSCRIPTIONAL REGULATORY PROTEIN"/>
    <property type="match status" value="1"/>
</dbReference>
<dbReference type="InterPro" id="IPR037923">
    <property type="entry name" value="HTH-like"/>
</dbReference>
<dbReference type="SMART" id="SM00342">
    <property type="entry name" value="HTH_ARAC"/>
    <property type="match status" value="1"/>
</dbReference>
<dbReference type="InterPro" id="IPR050204">
    <property type="entry name" value="AraC_XylS_family_regulators"/>
</dbReference>
<feature type="domain" description="HTH araC/xylS-type" evidence="4">
    <location>
        <begin position="174"/>
        <end position="271"/>
    </location>
</feature>
<proteinExistence type="predicted"/>
<evidence type="ECO:0000259" key="4">
    <source>
        <dbReference type="PROSITE" id="PS01124"/>
    </source>
</evidence>
<dbReference type="Pfam" id="PF02311">
    <property type="entry name" value="AraC_binding"/>
    <property type="match status" value="1"/>
</dbReference>
<evidence type="ECO:0000256" key="3">
    <source>
        <dbReference type="ARBA" id="ARBA00023163"/>
    </source>
</evidence>
<dbReference type="PROSITE" id="PS01124">
    <property type="entry name" value="HTH_ARAC_FAMILY_2"/>
    <property type="match status" value="1"/>
</dbReference>
<dbReference type="OrthoDB" id="3172070at2"/>
<dbReference type="Proteomes" id="UP000240542">
    <property type="component" value="Unassembled WGS sequence"/>
</dbReference>
<accession>A0A2P8DQB7</accession>
<evidence type="ECO:0000313" key="5">
    <source>
        <dbReference type="EMBL" id="PSK99384.1"/>
    </source>
</evidence>
<keyword evidence="3" id="KW-0804">Transcription</keyword>
<dbReference type="InterPro" id="IPR009057">
    <property type="entry name" value="Homeodomain-like_sf"/>
</dbReference>
<dbReference type="AlphaFoldDB" id="A0A2P8DQB7"/>
<keyword evidence="1" id="KW-0805">Transcription regulation</keyword>
<dbReference type="InterPro" id="IPR003313">
    <property type="entry name" value="AraC-bd"/>
</dbReference>
<dbReference type="PANTHER" id="PTHR46796">
    <property type="entry name" value="HTH-TYPE TRANSCRIPTIONAL ACTIVATOR RHAS-RELATED"/>
    <property type="match status" value="1"/>
</dbReference>
<dbReference type="InterPro" id="IPR018060">
    <property type="entry name" value="HTH_AraC"/>
</dbReference>
<gene>
    <name evidence="5" type="ORF">CLV63_103107</name>
</gene>
<protein>
    <submittedName>
        <fullName evidence="5">AraC-like DNA-binding protein</fullName>
    </submittedName>
</protein>
<dbReference type="Gene3D" id="1.10.10.60">
    <property type="entry name" value="Homeodomain-like"/>
    <property type="match status" value="1"/>
</dbReference>
<organism evidence="5 6">
    <name type="scientific">Murinocardiopsis flavida</name>
    <dbReference type="NCBI Taxonomy" id="645275"/>
    <lineage>
        <taxon>Bacteria</taxon>
        <taxon>Bacillati</taxon>
        <taxon>Actinomycetota</taxon>
        <taxon>Actinomycetes</taxon>
        <taxon>Streptosporangiales</taxon>
        <taxon>Nocardiopsidaceae</taxon>
        <taxon>Murinocardiopsis</taxon>
    </lineage>
</organism>
<evidence type="ECO:0000256" key="1">
    <source>
        <dbReference type="ARBA" id="ARBA00023015"/>
    </source>
</evidence>
<comment type="caution">
    <text evidence="5">The sequence shown here is derived from an EMBL/GenBank/DDBJ whole genome shotgun (WGS) entry which is preliminary data.</text>
</comment>
<dbReference type="RefSeq" id="WP_106581807.1">
    <property type="nucleotide sequence ID" value="NZ_PYGA01000003.1"/>
</dbReference>
<dbReference type="EMBL" id="PYGA01000003">
    <property type="protein sequence ID" value="PSK99384.1"/>
    <property type="molecule type" value="Genomic_DNA"/>
</dbReference>
<dbReference type="SUPFAM" id="SSF51215">
    <property type="entry name" value="Regulatory protein AraC"/>
    <property type="match status" value="1"/>
</dbReference>
<keyword evidence="6" id="KW-1185">Reference proteome</keyword>
<evidence type="ECO:0000313" key="6">
    <source>
        <dbReference type="Proteomes" id="UP000240542"/>
    </source>
</evidence>
<sequence>MTGDWARYWRAADRPLEAMHAHFERHVYHRHSHDAYSFGVTEDGAQTFRCRGAAHTSAAGMVMAFNPDDPHDGRAVDALGFTYRIVHIGPEVVADVLGDGAAAGLPLFPRPVLHSRVLAGALRRLHRDLLDRASALRRDESLADAVLAMGGLGAARPVRPRTAPSRRDSARIVARAREVLDSTPEADADLGTLAAAAGRSRHAVYRAFHQVYGIAPSDYQRERRLRRARRLIAEGTAPGDAAAASGFADQSHLNRWFRRYYGITPGVYARGTSDAAGSR</sequence>
<keyword evidence="2 5" id="KW-0238">DNA-binding</keyword>
<reference evidence="5 6" key="1">
    <citation type="submission" date="2018-03" db="EMBL/GenBank/DDBJ databases">
        <title>Genomic Encyclopedia of Archaeal and Bacterial Type Strains, Phase II (KMG-II): from individual species to whole genera.</title>
        <authorList>
            <person name="Goeker M."/>
        </authorList>
    </citation>
    <scope>NUCLEOTIDE SEQUENCE [LARGE SCALE GENOMIC DNA]</scope>
    <source>
        <strain evidence="5 6">DSM 45312</strain>
    </source>
</reference>
<dbReference type="GO" id="GO:0003700">
    <property type="term" value="F:DNA-binding transcription factor activity"/>
    <property type="evidence" value="ECO:0007669"/>
    <property type="project" value="InterPro"/>
</dbReference>
<dbReference type="Pfam" id="PF12833">
    <property type="entry name" value="HTH_18"/>
    <property type="match status" value="1"/>
</dbReference>
<name>A0A2P8DQB7_9ACTN</name>
<dbReference type="GO" id="GO:0043565">
    <property type="term" value="F:sequence-specific DNA binding"/>
    <property type="evidence" value="ECO:0007669"/>
    <property type="project" value="InterPro"/>
</dbReference>
<evidence type="ECO:0000256" key="2">
    <source>
        <dbReference type="ARBA" id="ARBA00023125"/>
    </source>
</evidence>
<dbReference type="SUPFAM" id="SSF46689">
    <property type="entry name" value="Homeodomain-like"/>
    <property type="match status" value="2"/>
</dbReference>